<dbReference type="RefSeq" id="WP_220169139.1">
    <property type="nucleotide sequence ID" value="NZ_JAIBOA010000019.1"/>
</dbReference>
<evidence type="ECO:0000259" key="1">
    <source>
        <dbReference type="Pfam" id="PF04149"/>
    </source>
</evidence>
<dbReference type="EMBL" id="JAIBOA010000019">
    <property type="protein sequence ID" value="MBW8485899.1"/>
    <property type="molecule type" value="Genomic_DNA"/>
</dbReference>
<dbReference type="Proteomes" id="UP000774570">
    <property type="component" value="Unassembled WGS sequence"/>
</dbReference>
<protein>
    <submittedName>
        <fullName evidence="2">DUF397 domain-containing protein</fullName>
    </submittedName>
</protein>
<dbReference type="Pfam" id="PF04149">
    <property type="entry name" value="DUF397"/>
    <property type="match status" value="1"/>
</dbReference>
<accession>A0ABS7FZM3</accession>
<reference evidence="2 3" key="1">
    <citation type="submission" date="2021-07" db="EMBL/GenBank/DDBJ databases">
        <title>Actinomadura sp. PM05-2 isolated from lichen.</title>
        <authorList>
            <person name="Somphong A."/>
            <person name="Phongsopitanun W."/>
            <person name="Tanasupawat S."/>
            <person name="Peongsungnone V."/>
        </authorList>
    </citation>
    <scope>NUCLEOTIDE SEQUENCE [LARGE SCALE GENOMIC DNA]</scope>
    <source>
        <strain evidence="2 3">PM05-2</strain>
    </source>
</reference>
<dbReference type="InterPro" id="IPR007278">
    <property type="entry name" value="DUF397"/>
</dbReference>
<feature type="domain" description="DUF397" evidence="1">
    <location>
        <begin position="9"/>
        <end position="56"/>
    </location>
</feature>
<keyword evidence="3" id="KW-1185">Reference proteome</keyword>
<evidence type="ECO:0000313" key="3">
    <source>
        <dbReference type="Proteomes" id="UP000774570"/>
    </source>
</evidence>
<gene>
    <name evidence="2" type="ORF">K1Y72_26220</name>
</gene>
<comment type="caution">
    <text evidence="2">The sequence shown here is derived from an EMBL/GenBank/DDBJ whole genome shotgun (WGS) entry which is preliminary data.</text>
</comment>
<evidence type="ECO:0000313" key="2">
    <source>
        <dbReference type="EMBL" id="MBW8485899.1"/>
    </source>
</evidence>
<proteinExistence type="predicted"/>
<sequence length="60" mass="6481">MATREDLLWMKSSHSGEGGDCVEVAVSDGRILVRDSKDPDGARLAASPTAWIALLDEQRP</sequence>
<name>A0ABS7FZM3_9ACTN</name>
<organism evidence="2 3">
    <name type="scientific">Actinomadura parmotrematis</name>
    <dbReference type="NCBI Taxonomy" id="2864039"/>
    <lineage>
        <taxon>Bacteria</taxon>
        <taxon>Bacillati</taxon>
        <taxon>Actinomycetota</taxon>
        <taxon>Actinomycetes</taxon>
        <taxon>Streptosporangiales</taxon>
        <taxon>Thermomonosporaceae</taxon>
        <taxon>Actinomadura</taxon>
    </lineage>
</organism>